<evidence type="ECO:0000256" key="9">
    <source>
        <dbReference type="ARBA" id="ARBA00022801"/>
    </source>
</evidence>
<dbReference type="Pfam" id="PF00431">
    <property type="entry name" value="CUB"/>
    <property type="match status" value="1"/>
</dbReference>
<gene>
    <name evidence="19" type="ORF">Fcan01_15526</name>
</gene>
<dbReference type="GO" id="GO:0004181">
    <property type="term" value="F:metallocarboxypeptidase activity"/>
    <property type="evidence" value="ECO:0007669"/>
    <property type="project" value="InterPro"/>
</dbReference>
<dbReference type="PROSITE" id="PS01180">
    <property type="entry name" value="CUB"/>
    <property type="match status" value="1"/>
</dbReference>
<dbReference type="PROSITE" id="PS00132">
    <property type="entry name" value="CARBOXYPEPT_ZN_1"/>
    <property type="match status" value="1"/>
</dbReference>
<reference evidence="19 20" key="1">
    <citation type="submission" date="2015-12" db="EMBL/GenBank/DDBJ databases">
        <title>The genome of Folsomia candida.</title>
        <authorList>
            <person name="Faddeeva A."/>
            <person name="Derks M.F."/>
            <person name="Anvar Y."/>
            <person name="Smit S."/>
            <person name="Van Straalen N."/>
            <person name="Roelofs D."/>
        </authorList>
    </citation>
    <scope>NUCLEOTIDE SEQUENCE [LARGE SCALE GENOMIC DNA]</scope>
    <source>
        <strain evidence="19 20">VU population</strain>
        <tissue evidence="19">Whole body</tissue>
    </source>
</reference>
<dbReference type="InterPro" id="IPR057246">
    <property type="entry name" value="CARBOXYPEPT_ZN_1"/>
</dbReference>
<dbReference type="AlphaFoldDB" id="A0A226DWP5"/>
<keyword evidence="8 16" id="KW-0732">Signal</keyword>
<dbReference type="InterPro" id="IPR036990">
    <property type="entry name" value="M14A-like_propep"/>
</dbReference>
<dbReference type="PROSITE" id="PS00133">
    <property type="entry name" value="CARBOXYPEPT_ZN_2"/>
    <property type="match status" value="1"/>
</dbReference>
<dbReference type="Pfam" id="PF00246">
    <property type="entry name" value="Peptidase_M14"/>
    <property type="match status" value="1"/>
</dbReference>
<keyword evidence="5 19" id="KW-0121">Carboxypeptidase</keyword>
<dbReference type="CDD" id="cd03860">
    <property type="entry name" value="M14_CP_A-B_like"/>
    <property type="match status" value="1"/>
</dbReference>
<dbReference type="InterPro" id="IPR035914">
    <property type="entry name" value="Sperma_CUB_dom_sf"/>
</dbReference>
<evidence type="ECO:0000256" key="14">
    <source>
        <dbReference type="PROSITE-ProRule" id="PRU00059"/>
    </source>
</evidence>
<feature type="chain" id="PRO_5013008312" evidence="16">
    <location>
        <begin position="18"/>
        <end position="651"/>
    </location>
</feature>
<dbReference type="Proteomes" id="UP000198287">
    <property type="component" value="Unassembled WGS sequence"/>
</dbReference>
<evidence type="ECO:0000256" key="13">
    <source>
        <dbReference type="ARBA" id="ARBA00057299"/>
    </source>
</evidence>
<dbReference type="Gene3D" id="3.40.630.10">
    <property type="entry name" value="Zn peptidases"/>
    <property type="match status" value="1"/>
</dbReference>
<dbReference type="PANTHER" id="PTHR11705:SF91">
    <property type="entry name" value="FI01817P-RELATED"/>
    <property type="match status" value="1"/>
</dbReference>
<proteinExistence type="inferred from homology"/>
<comment type="subcellular location">
    <subcellularLocation>
        <location evidence="2">Secreted</location>
    </subcellularLocation>
</comment>
<dbReference type="GO" id="GO:0006508">
    <property type="term" value="P:proteolysis"/>
    <property type="evidence" value="ECO:0007669"/>
    <property type="project" value="UniProtKB-KW"/>
</dbReference>
<evidence type="ECO:0000256" key="10">
    <source>
        <dbReference type="ARBA" id="ARBA00022833"/>
    </source>
</evidence>
<dbReference type="GO" id="GO:0005615">
    <property type="term" value="C:extracellular space"/>
    <property type="evidence" value="ECO:0007669"/>
    <property type="project" value="TreeGrafter"/>
</dbReference>
<evidence type="ECO:0000256" key="15">
    <source>
        <dbReference type="PROSITE-ProRule" id="PRU01379"/>
    </source>
</evidence>
<feature type="signal peptide" evidence="16">
    <location>
        <begin position="1"/>
        <end position="17"/>
    </location>
</feature>
<dbReference type="SMART" id="SM00631">
    <property type="entry name" value="Zn_pept"/>
    <property type="match status" value="1"/>
</dbReference>
<comment type="caution">
    <text evidence="14">Lacks conserved residue(s) required for the propagation of feature annotation.</text>
</comment>
<evidence type="ECO:0000256" key="2">
    <source>
        <dbReference type="ARBA" id="ARBA00004613"/>
    </source>
</evidence>
<dbReference type="SUPFAM" id="SSF54897">
    <property type="entry name" value="Protease propeptides/inhibitors"/>
    <property type="match status" value="1"/>
</dbReference>
<keyword evidence="10" id="KW-0862">Zinc</keyword>
<evidence type="ECO:0000259" key="18">
    <source>
        <dbReference type="PROSITE" id="PS52035"/>
    </source>
</evidence>
<dbReference type="InterPro" id="IPR000859">
    <property type="entry name" value="CUB_dom"/>
</dbReference>
<organism evidence="19 20">
    <name type="scientific">Folsomia candida</name>
    <name type="common">Springtail</name>
    <dbReference type="NCBI Taxonomy" id="158441"/>
    <lineage>
        <taxon>Eukaryota</taxon>
        <taxon>Metazoa</taxon>
        <taxon>Ecdysozoa</taxon>
        <taxon>Arthropoda</taxon>
        <taxon>Hexapoda</taxon>
        <taxon>Collembola</taxon>
        <taxon>Entomobryomorpha</taxon>
        <taxon>Isotomoidea</taxon>
        <taxon>Isotomidae</taxon>
        <taxon>Proisotominae</taxon>
        <taxon>Folsomia</taxon>
    </lineage>
</organism>
<evidence type="ECO:0000256" key="16">
    <source>
        <dbReference type="SAM" id="SignalP"/>
    </source>
</evidence>
<evidence type="ECO:0000313" key="20">
    <source>
        <dbReference type="Proteomes" id="UP000198287"/>
    </source>
</evidence>
<evidence type="ECO:0000256" key="8">
    <source>
        <dbReference type="ARBA" id="ARBA00022729"/>
    </source>
</evidence>
<comment type="similarity">
    <text evidence="3 15">Belongs to the peptidase M14 family.</text>
</comment>
<dbReference type="CDD" id="cd00041">
    <property type="entry name" value="CUB"/>
    <property type="match status" value="1"/>
</dbReference>
<keyword evidence="9" id="KW-0378">Hydrolase</keyword>
<dbReference type="SMART" id="SM00042">
    <property type="entry name" value="CUB"/>
    <property type="match status" value="1"/>
</dbReference>
<keyword evidence="20" id="KW-1185">Reference proteome</keyword>
<dbReference type="InterPro" id="IPR003146">
    <property type="entry name" value="M14A_act_pep"/>
</dbReference>
<evidence type="ECO:0000256" key="7">
    <source>
        <dbReference type="ARBA" id="ARBA00022723"/>
    </source>
</evidence>
<dbReference type="FunFam" id="3.40.630.10:FF:000040">
    <property type="entry name" value="zinc carboxypeptidase"/>
    <property type="match status" value="1"/>
</dbReference>
<comment type="caution">
    <text evidence="19">The sequence shown here is derived from an EMBL/GenBank/DDBJ whole genome shotgun (WGS) entry which is preliminary data.</text>
</comment>
<dbReference type="SUPFAM" id="SSF49854">
    <property type="entry name" value="Spermadhesin, CUB domain"/>
    <property type="match status" value="1"/>
</dbReference>
<dbReference type="PRINTS" id="PR00765">
    <property type="entry name" value="CRBOXYPTASEA"/>
</dbReference>
<evidence type="ECO:0000256" key="3">
    <source>
        <dbReference type="ARBA" id="ARBA00005988"/>
    </source>
</evidence>
<keyword evidence="4" id="KW-0964">Secreted</keyword>
<evidence type="ECO:0000313" key="19">
    <source>
        <dbReference type="EMBL" id="OXA49892.1"/>
    </source>
</evidence>
<dbReference type="Gene3D" id="2.60.120.290">
    <property type="entry name" value="Spermadhesin, CUB domain"/>
    <property type="match status" value="1"/>
</dbReference>
<keyword evidence="11" id="KW-0482">Metalloprotease</keyword>
<comment type="cofactor">
    <cofactor evidence="1">
        <name>Zn(2+)</name>
        <dbReference type="ChEBI" id="CHEBI:29105"/>
    </cofactor>
</comment>
<evidence type="ECO:0000256" key="11">
    <source>
        <dbReference type="ARBA" id="ARBA00023049"/>
    </source>
</evidence>
<dbReference type="SUPFAM" id="SSF53187">
    <property type="entry name" value="Zn-dependent exopeptidases"/>
    <property type="match status" value="1"/>
</dbReference>
<keyword evidence="12" id="KW-1015">Disulfide bond</keyword>
<evidence type="ECO:0000256" key="4">
    <source>
        <dbReference type="ARBA" id="ARBA00022525"/>
    </source>
</evidence>
<dbReference type="Gene3D" id="3.30.70.340">
    <property type="entry name" value="Metallocarboxypeptidase-like"/>
    <property type="match status" value="1"/>
</dbReference>
<evidence type="ECO:0000256" key="6">
    <source>
        <dbReference type="ARBA" id="ARBA00022670"/>
    </source>
</evidence>
<feature type="active site" description="Proton donor/acceptor" evidence="15">
    <location>
        <position position="376"/>
    </location>
</feature>
<keyword evidence="6" id="KW-0645">Protease</keyword>
<feature type="domain" description="CUB" evidence="17">
    <location>
        <begin position="533"/>
        <end position="651"/>
    </location>
</feature>
<dbReference type="OrthoDB" id="3626597at2759"/>
<name>A0A226DWP5_FOLCA</name>
<dbReference type="PANTHER" id="PTHR11705">
    <property type="entry name" value="PROTEASE FAMILY M14 CARBOXYPEPTIDASE A,B"/>
    <property type="match status" value="1"/>
</dbReference>
<feature type="domain" description="Peptidase M14" evidence="18">
    <location>
        <begin position="115"/>
        <end position="407"/>
    </location>
</feature>
<evidence type="ECO:0000256" key="12">
    <source>
        <dbReference type="ARBA" id="ARBA00023157"/>
    </source>
</evidence>
<dbReference type="EMBL" id="LNIX01000010">
    <property type="protein sequence ID" value="OXA49892.1"/>
    <property type="molecule type" value="Genomic_DNA"/>
</dbReference>
<evidence type="ECO:0000259" key="17">
    <source>
        <dbReference type="PROSITE" id="PS01180"/>
    </source>
</evidence>
<dbReference type="GO" id="GO:0008270">
    <property type="term" value="F:zinc ion binding"/>
    <property type="evidence" value="ECO:0007669"/>
    <property type="project" value="InterPro"/>
</dbReference>
<dbReference type="InterPro" id="IPR057247">
    <property type="entry name" value="CARBOXYPEPT_ZN_2"/>
</dbReference>
<sequence length="651" mass="70409">MKAAIFLVLILVAVASGRETGLRHFKGYKVFTTLATTKEQLDALRVLYLGSDYDFWTSPNGLGATDIMAAPEQIPELLKMFGEHGMEYTVKFEDVETLVEAERVANAKASTGRIDWTSYQTYDSIVEFLTTINSNIAAVSVIGQTTEGRDIHVVKFSNGGPPKKSILFDSNIHAREWIAGATGTWVINEILTNADSYTAILQEVDIYVIPMINADGYEYSRTNDRMWRKTRSVNAGSSCMGCDPNRNFDFQWAGESTSSDPCSDIYYGSAPFSEPETQAIDRFVREAEAAGVQFYAYITMHSYANLWLIPWGYTAGAYPPDFPALLSLGQAAVAALQAVSGTVYQAGQGADILYGAGGTSYDWAKNHGIKYTATIEMRGNSFVLPPEQIIPNALEVWAALQVVIQRVIETVPVEEDPTPVETVTSCGGEIEASSAAINFQLDADIPAGQSCIWIVKPTFDNTRARLVSSGLIGGSGIYFTEFNAYAGTPGQHVQIANVGEDYTFNGNFFLVTLTVAVGANTGFSLEWYSSGLAGGAPSFSGFAALSTPTGSYSYPVGGGQYANSENALFIVNPEVAGTRTLAFTRLDVENDATCSYDAVSVLTWQNNEYTQLAKFCGTSLPTPFNLPTGLALVTFRSDSSVTGTGFTFTWA</sequence>
<dbReference type="InterPro" id="IPR000834">
    <property type="entry name" value="Peptidase_M14"/>
</dbReference>
<keyword evidence="7" id="KW-0479">Metal-binding</keyword>
<dbReference type="PROSITE" id="PS52035">
    <property type="entry name" value="PEPTIDASE_M14"/>
    <property type="match status" value="1"/>
</dbReference>
<protein>
    <submittedName>
        <fullName evidence="19">Carboxypeptidase A2</fullName>
    </submittedName>
</protein>
<evidence type="ECO:0000256" key="5">
    <source>
        <dbReference type="ARBA" id="ARBA00022645"/>
    </source>
</evidence>
<dbReference type="Pfam" id="PF02244">
    <property type="entry name" value="Propep_M14"/>
    <property type="match status" value="1"/>
</dbReference>
<comment type="function">
    <text evidence="13">Involved in the digestion of the blood meal.</text>
</comment>
<evidence type="ECO:0000256" key="1">
    <source>
        <dbReference type="ARBA" id="ARBA00001947"/>
    </source>
</evidence>
<accession>A0A226DWP5</accession>